<reference evidence="1" key="2">
    <citation type="submission" date="2020-11" db="EMBL/GenBank/DDBJ databases">
        <authorList>
            <consortium name="NCBI Pathogen Detection Project"/>
        </authorList>
    </citation>
    <scope>NUCLEOTIDE SEQUENCE</scope>
    <source>
        <strain evidence="1">MISC063</strain>
    </source>
</reference>
<reference evidence="1" key="1">
    <citation type="journal article" date="2018" name="Genome Biol.">
        <title>SKESA: strategic k-mer extension for scrupulous assemblies.</title>
        <authorList>
            <person name="Souvorov A."/>
            <person name="Agarwala R."/>
            <person name="Lipman D.J."/>
        </authorList>
    </citation>
    <scope>NUCLEOTIDE SEQUENCE</scope>
    <source>
        <strain evidence="1">MISC063</strain>
    </source>
</reference>
<protein>
    <recommendedName>
        <fullName evidence="3">DUF2971 domain-containing protein</fullName>
    </recommendedName>
</protein>
<dbReference type="AlphaFoldDB" id="A0AAN5RBC6"/>
<proteinExistence type="predicted"/>
<organism evidence="1 2">
    <name type="scientific">Raoultella planticola</name>
    <name type="common">Klebsiella planticola</name>
    <dbReference type="NCBI Taxonomy" id="575"/>
    <lineage>
        <taxon>Bacteria</taxon>
        <taxon>Pseudomonadati</taxon>
        <taxon>Pseudomonadota</taxon>
        <taxon>Gammaproteobacteria</taxon>
        <taxon>Enterobacterales</taxon>
        <taxon>Enterobacteriaceae</taxon>
        <taxon>Klebsiella/Raoultella group</taxon>
        <taxon>Raoultella</taxon>
    </lineage>
</organism>
<name>A0AAN5RBC6_RAOPL</name>
<dbReference type="Proteomes" id="UP000864422">
    <property type="component" value="Unassembled WGS sequence"/>
</dbReference>
<accession>A0AAN5RBC6</accession>
<evidence type="ECO:0008006" key="3">
    <source>
        <dbReference type="Google" id="ProtNLM"/>
    </source>
</evidence>
<evidence type="ECO:0000313" key="1">
    <source>
        <dbReference type="EMBL" id="HAT1608619.1"/>
    </source>
</evidence>
<gene>
    <name evidence="1" type="ORF">I8Y23_005012</name>
</gene>
<evidence type="ECO:0000313" key="2">
    <source>
        <dbReference type="Proteomes" id="UP000864422"/>
    </source>
</evidence>
<dbReference type="EMBL" id="DACSEA010000042">
    <property type="protein sequence ID" value="HAT1608619.1"/>
    <property type="molecule type" value="Genomic_DNA"/>
</dbReference>
<comment type="caution">
    <text evidence="1">The sequence shown here is derived from an EMBL/GenBank/DDBJ whole genome shotgun (WGS) entry which is preliminary data.</text>
</comment>
<sequence length="235" mass="27153">MDFTKYMSLISSQSMYFTRSDCFSDIFEGAKGYLNNKEGWDRHYHEFFIKAISNPPKGFDLNLSEKEILERADSLLNDLECAGIKQRQSTFISCWHENEYESEAMWRLYSSYLPNALAIKTTTGDLLDSLGRDSSINIGRVKYIDYKNEFAGINESFWRKRKSFEHEREVRAIINDYKCVGYGKSVPCDLKCLINNVYLSPSAADWFVDLVHSVNEKYGISANVSKSEMIGTPFY</sequence>